<proteinExistence type="predicted"/>
<dbReference type="EnsemblMetazoa" id="Aqu2.1.10742_001">
    <property type="protein sequence ID" value="Aqu2.1.10742_001"/>
    <property type="gene ID" value="Aqu2.1.10742"/>
</dbReference>
<accession>A0A1X7T8Y9</accession>
<protein>
    <submittedName>
        <fullName evidence="1">Uncharacterized protein</fullName>
    </submittedName>
</protein>
<organism evidence="1">
    <name type="scientific">Amphimedon queenslandica</name>
    <name type="common">Sponge</name>
    <dbReference type="NCBI Taxonomy" id="400682"/>
    <lineage>
        <taxon>Eukaryota</taxon>
        <taxon>Metazoa</taxon>
        <taxon>Porifera</taxon>
        <taxon>Demospongiae</taxon>
        <taxon>Heteroscleromorpha</taxon>
        <taxon>Haplosclerida</taxon>
        <taxon>Niphatidae</taxon>
        <taxon>Amphimedon</taxon>
    </lineage>
</organism>
<dbReference type="InParanoid" id="A0A1X7T8Y9"/>
<reference evidence="1" key="1">
    <citation type="submission" date="2017-05" db="UniProtKB">
        <authorList>
            <consortium name="EnsemblMetazoa"/>
        </authorList>
    </citation>
    <scope>IDENTIFICATION</scope>
</reference>
<sequence length="128" mass="14026">TTLESPKNTAANVGTISLGRGQDIETIKKKLGDVLQSRQVAFNNIFDLSMGSIANEFYQVGIITQDVHRSPTYDTIIRYFLASISIIGTQSEIEKECGKFLTALCNVGGPVARAADVLKEDWEQAMKN</sequence>
<evidence type="ECO:0000313" key="1">
    <source>
        <dbReference type="EnsemblMetazoa" id="Aqu2.1.10742_001"/>
    </source>
</evidence>
<name>A0A1X7T8Y9_AMPQE</name>
<dbReference type="AlphaFoldDB" id="A0A1X7T8Y9"/>